<evidence type="ECO:0000259" key="1">
    <source>
        <dbReference type="PROSITE" id="PS51186"/>
    </source>
</evidence>
<keyword evidence="3" id="KW-1185">Reference proteome</keyword>
<organism evidence="2 3">
    <name type="scientific">Deinococcus caeni</name>
    <dbReference type="NCBI Taxonomy" id="569127"/>
    <lineage>
        <taxon>Bacteria</taxon>
        <taxon>Thermotogati</taxon>
        <taxon>Deinococcota</taxon>
        <taxon>Deinococci</taxon>
        <taxon>Deinococcales</taxon>
        <taxon>Deinococcaceae</taxon>
        <taxon>Deinococcus</taxon>
    </lineage>
</organism>
<dbReference type="InterPro" id="IPR016181">
    <property type="entry name" value="Acyl_CoA_acyltransferase"/>
</dbReference>
<feature type="domain" description="N-acetyltransferase" evidence="1">
    <location>
        <begin position="6"/>
        <end position="157"/>
    </location>
</feature>
<proteinExistence type="predicted"/>
<dbReference type="EMBL" id="BAABQU010000029">
    <property type="protein sequence ID" value="GAA5440847.1"/>
    <property type="molecule type" value="Genomic_DNA"/>
</dbReference>
<dbReference type="CDD" id="cd04301">
    <property type="entry name" value="NAT_SF"/>
    <property type="match status" value="1"/>
</dbReference>
<evidence type="ECO:0000313" key="3">
    <source>
        <dbReference type="Proteomes" id="UP001423409"/>
    </source>
</evidence>
<accession>A0ABP9UIF5</accession>
<dbReference type="PROSITE" id="PS51186">
    <property type="entry name" value="GNAT"/>
    <property type="match status" value="1"/>
</dbReference>
<dbReference type="Pfam" id="PF00583">
    <property type="entry name" value="Acetyltransf_1"/>
    <property type="match status" value="1"/>
</dbReference>
<dbReference type="InterPro" id="IPR000182">
    <property type="entry name" value="GNAT_dom"/>
</dbReference>
<protein>
    <recommendedName>
        <fullName evidence="1">N-acetyltransferase domain-containing protein</fullName>
    </recommendedName>
</protein>
<reference evidence="2 3" key="1">
    <citation type="submission" date="2024-02" db="EMBL/GenBank/DDBJ databases">
        <title>Deinococcus caeni NBRC 101312.</title>
        <authorList>
            <person name="Ichikawa N."/>
            <person name="Katano-Makiyama Y."/>
            <person name="Hidaka K."/>
        </authorList>
    </citation>
    <scope>NUCLEOTIDE SEQUENCE [LARGE SCALE GENOMIC DNA]</scope>
    <source>
        <strain evidence="2 3">NBRC 101312</strain>
    </source>
</reference>
<name>A0ABP9UIF5_9DEIO</name>
<dbReference type="Proteomes" id="UP001423409">
    <property type="component" value="Unassembled WGS sequence"/>
</dbReference>
<dbReference type="Gene3D" id="3.40.630.30">
    <property type="match status" value="1"/>
</dbReference>
<comment type="caution">
    <text evidence="2">The sequence shown here is derived from an EMBL/GenBank/DDBJ whole genome shotgun (WGS) entry which is preliminary data.</text>
</comment>
<sequence length="173" mass="19086">MGGFTLNVTPLALHHAPLLHSLYQSAPGYFDLLGTRVPSASEVQRDVEIALLDPRRSLELVYDDQGDLIGSLDCKRDYPEAGDLTINLLLIREDRQSQGLGEQVVRHLETHAPPGTTRILASVLGDNPRGARFWERLGYSFTLDARPVMSWYAKPLSRPPLTDPGTPLTVASD</sequence>
<dbReference type="SUPFAM" id="SSF55729">
    <property type="entry name" value="Acyl-CoA N-acyltransferases (Nat)"/>
    <property type="match status" value="1"/>
</dbReference>
<evidence type="ECO:0000313" key="2">
    <source>
        <dbReference type="EMBL" id="GAA5440847.1"/>
    </source>
</evidence>
<gene>
    <name evidence="2" type="ORF">Dcae01_02375</name>
</gene>